<feature type="binding site" evidence="5">
    <location>
        <position position="158"/>
    </location>
    <ligand>
        <name>Mg(2+)</name>
        <dbReference type="ChEBI" id="CHEBI:18420"/>
    </ligand>
</feature>
<gene>
    <name evidence="7" type="ordered locus">Despr_2359</name>
</gene>
<dbReference type="EMBL" id="CP002364">
    <property type="protein sequence ID" value="ADW18500.1"/>
    <property type="molecule type" value="Genomic_DNA"/>
</dbReference>
<comment type="cofactor">
    <cofactor evidence="1">
        <name>Mg(2+)</name>
        <dbReference type="ChEBI" id="CHEBI:18420"/>
    </cofactor>
</comment>
<feature type="binding site" evidence="4">
    <location>
        <position position="131"/>
    </location>
    <ligand>
        <name>substrate</name>
    </ligand>
</feature>
<dbReference type="Proteomes" id="UP000006365">
    <property type="component" value="Chromosome"/>
</dbReference>
<dbReference type="PIRSF" id="PIRSF015582">
    <property type="entry name" value="Cit_lyase_B"/>
    <property type="match status" value="1"/>
</dbReference>
<dbReference type="RefSeq" id="WP_015725037.1">
    <property type="nucleotide sequence ID" value="NC_014972.1"/>
</dbReference>
<dbReference type="PANTHER" id="PTHR32308:SF10">
    <property type="entry name" value="CITRATE LYASE SUBUNIT BETA"/>
    <property type="match status" value="1"/>
</dbReference>
<keyword evidence="3 5" id="KW-0460">Magnesium</keyword>
<keyword evidence="2 5" id="KW-0479">Metal-binding</keyword>
<dbReference type="AlphaFoldDB" id="A0A7U3YN91"/>
<proteinExistence type="predicted"/>
<accession>A0A7U3YN91</accession>
<sequence>MKPRRSNLSVPGHMKKMHEKASQSAADVIMLDLEDSVPVDEKATARAQVIDSLRSLDWSHKTVTVRINSLDTPFAYRDLLEVAEHAGHVIDAIVIPKVNDGGDIFFADRLLTGIELSKDVHRPIGIEASIETAEGLRNASKIMRASKRVISLVFGIADYSASIGARLVSISGHGEKEEDLYPGHRWHFAISNMVMHAKAGGALAIDAPYGNFKDMEGLRRSAVMASALGCDGKWAIHPSQIDILNEVFTPSPEEIALAAKVMEANARAQSEGKGAIAVEGRMVDQATVRLATKLWEQAKFLNLV</sequence>
<protein>
    <submittedName>
        <fullName evidence="7">Citryl-CoA lyase</fullName>
        <ecNumber evidence="7">4.1.3.34</ecNumber>
    </submittedName>
</protein>
<dbReference type="GO" id="GO:0008816">
    <property type="term" value="F:citryl-CoA lyase activity"/>
    <property type="evidence" value="ECO:0007669"/>
    <property type="project" value="UniProtKB-EC"/>
</dbReference>
<dbReference type="PANTHER" id="PTHR32308">
    <property type="entry name" value="LYASE BETA SUBUNIT, PUTATIVE (AFU_ORTHOLOGUE AFUA_4G13030)-RELATED"/>
    <property type="match status" value="1"/>
</dbReference>
<dbReference type="Pfam" id="PF03328">
    <property type="entry name" value="HpcH_HpaI"/>
    <property type="match status" value="1"/>
</dbReference>
<reference evidence="7 8" key="1">
    <citation type="journal article" date="2011" name="Stand. Genomic Sci.">
        <title>Complete genome sequence of Desulfobulbus propionicus type strain (1pr3).</title>
        <authorList>
            <person name="Pagani I."/>
            <person name="Lapidus A."/>
            <person name="Nolan M."/>
            <person name="Lucas S."/>
            <person name="Hammon N."/>
            <person name="Deshpande S."/>
            <person name="Cheng J.F."/>
            <person name="Chertkov O."/>
            <person name="Davenport K."/>
            <person name="Tapia R."/>
            <person name="Han C."/>
            <person name="Goodwin L."/>
            <person name="Pitluck S."/>
            <person name="Liolios K."/>
            <person name="Mavromatis K."/>
            <person name="Ivanova N."/>
            <person name="Mikhailova N."/>
            <person name="Pati A."/>
            <person name="Chen A."/>
            <person name="Palaniappan K."/>
            <person name="Land M."/>
            <person name="Hauser L."/>
            <person name="Chang Y.J."/>
            <person name="Jeffries C.D."/>
            <person name="Detter J.C."/>
            <person name="Brambilla E."/>
            <person name="Kannan K.P."/>
            <person name="Djao O.D."/>
            <person name="Rohde M."/>
            <person name="Pukall R."/>
            <person name="Spring S."/>
            <person name="Goker M."/>
            <person name="Sikorski J."/>
            <person name="Woyke T."/>
            <person name="Bristow J."/>
            <person name="Eisen J.A."/>
            <person name="Markowitz V."/>
            <person name="Hugenholtz P."/>
            <person name="Kyrpides N.C."/>
            <person name="Klenk H.P."/>
        </authorList>
    </citation>
    <scope>NUCLEOTIDE SEQUENCE [LARGE SCALE GENOMIC DNA]</scope>
    <source>
        <strain evidence="8">ATCC 33891 / DSM 2032 / 1pr3</strain>
    </source>
</reference>
<dbReference type="KEGG" id="dpr:Despr_2359"/>
<evidence type="ECO:0000259" key="6">
    <source>
        <dbReference type="Pfam" id="PF03328"/>
    </source>
</evidence>
<keyword evidence="7" id="KW-0456">Lyase</keyword>
<feature type="binding site" evidence="4">
    <location>
        <position position="66"/>
    </location>
    <ligand>
        <name>substrate</name>
    </ligand>
</feature>
<keyword evidence="8" id="KW-1185">Reference proteome</keyword>
<name>A0A7U3YN91_DESPD</name>
<evidence type="ECO:0000313" key="7">
    <source>
        <dbReference type="EMBL" id="ADW18500.1"/>
    </source>
</evidence>
<dbReference type="SUPFAM" id="SSF51621">
    <property type="entry name" value="Phosphoenolpyruvate/pyruvate domain"/>
    <property type="match status" value="1"/>
</dbReference>
<feature type="binding site" evidence="5">
    <location>
        <position position="131"/>
    </location>
    <ligand>
        <name>Mg(2+)</name>
        <dbReference type="ChEBI" id="CHEBI:18420"/>
    </ligand>
</feature>
<dbReference type="InterPro" id="IPR015813">
    <property type="entry name" value="Pyrv/PenolPyrv_kinase-like_dom"/>
</dbReference>
<dbReference type="InterPro" id="IPR040442">
    <property type="entry name" value="Pyrv_kinase-like_dom_sf"/>
</dbReference>
<evidence type="ECO:0000256" key="4">
    <source>
        <dbReference type="PIRSR" id="PIRSR015582-1"/>
    </source>
</evidence>
<dbReference type="EC" id="4.1.3.34" evidence="7"/>
<feature type="domain" description="HpcH/HpaI aldolase/citrate lyase" evidence="6">
    <location>
        <begin position="5"/>
        <end position="238"/>
    </location>
</feature>
<dbReference type="InterPro" id="IPR011206">
    <property type="entry name" value="Citrate_lyase_beta/mcl1/mcl2"/>
</dbReference>
<evidence type="ECO:0000313" key="8">
    <source>
        <dbReference type="Proteomes" id="UP000006365"/>
    </source>
</evidence>
<dbReference type="GO" id="GO:0000287">
    <property type="term" value="F:magnesium ion binding"/>
    <property type="evidence" value="ECO:0007669"/>
    <property type="project" value="TreeGrafter"/>
</dbReference>
<evidence type="ECO:0000256" key="1">
    <source>
        <dbReference type="ARBA" id="ARBA00001946"/>
    </source>
</evidence>
<evidence type="ECO:0000256" key="3">
    <source>
        <dbReference type="ARBA" id="ARBA00022842"/>
    </source>
</evidence>
<evidence type="ECO:0000256" key="5">
    <source>
        <dbReference type="PIRSR" id="PIRSR015582-2"/>
    </source>
</evidence>
<dbReference type="GO" id="GO:0006107">
    <property type="term" value="P:oxaloacetate metabolic process"/>
    <property type="evidence" value="ECO:0007669"/>
    <property type="project" value="TreeGrafter"/>
</dbReference>
<organism evidence="7 8">
    <name type="scientific">Desulfobulbus propionicus (strain ATCC 33891 / DSM 2032 / VKM B-1956 / 1pr3)</name>
    <dbReference type="NCBI Taxonomy" id="577650"/>
    <lineage>
        <taxon>Bacteria</taxon>
        <taxon>Pseudomonadati</taxon>
        <taxon>Thermodesulfobacteriota</taxon>
        <taxon>Desulfobulbia</taxon>
        <taxon>Desulfobulbales</taxon>
        <taxon>Desulfobulbaceae</taxon>
        <taxon>Desulfobulbus</taxon>
    </lineage>
</organism>
<evidence type="ECO:0000256" key="2">
    <source>
        <dbReference type="ARBA" id="ARBA00022723"/>
    </source>
</evidence>
<dbReference type="InterPro" id="IPR005000">
    <property type="entry name" value="Aldolase/citrate-lyase_domain"/>
</dbReference>
<dbReference type="Gene3D" id="3.20.20.60">
    <property type="entry name" value="Phosphoenolpyruvate-binding domains"/>
    <property type="match status" value="1"/>
</dbReference>